<dbReference type="Gene3D" id="2.60.40.650">
    <property type="match status" value="1"/>
</dbReference>
<feature type="domain" description="N,N-dimethylformamidase beta subunit-like C-terminal" evidence="6">
    <location>
        <begin position="114"/>
        <end position="517"/>
    </location>
</feature>
<feature type="domain" description="DUF4082" evidence="5">
    <location>
        <begin position="667"/>
        <end position="812"/>
    </location>
</feature>
<evidence type="ECO:0000313" key="8">
    <source>
        <dbReference type="Proteomes" id="UP000658656"/>
    </source>
</evidence>
<dbReference type="Pfam" id="PF13205">
    <property type="entry name" value="Big_5"/>
    <property type="match status" value="2"/>
</dbReference>
<accession>A0A8H9J139</accession>
<gene>
    <name evidence="7" type="ORF">GCM10017566_52300</name>
</gene>
<dbReference type="Proteomes" id="UP000658656">
    <property type="component" value="Unassembled WGS sequence"/>
</dbReference>
<dbReference type="SUPFAM" id="SSF81296">
    <property type="entry name" value="E set domains"/>
    <property type="match status" value="1"/>
</dbReference>
<evidence type="ECO:0000256" key="2">
    <source>
        <dbReference type="SAM" id="MobiDB-lite"/>
    </source>
</evidence>
<reference evidence="7" key="2">
    <citation type="submission" date="2020-09" db="EMBL/GenBank/DDBJ databases">
        <authorList>
            <person name="Sun Q."/>
            <person name="Zhou Y."/>
        </authorList>
    </citation>
    <scope>NUCLEOTIDE SEQUENCE</scope>
    <source>
        <strain evidence="7">CGMCC 4.7679</strain>
    </source>
</reference>
<name>A0A8H9J139_9PSEU</name>
<dbReference type="InterPro" id="IPR025141">
    <property type="entry name" value="DUF4082"/>
</dbReference>
<sequence>MPDFAKNGESAEGAAMQGKSEPKARGVRRFRTLAAVFAILTGVVVPLVATPVATAAPCDAPVVNKIACENTKTGTADWMVQSLDDSIAGFTTDVSAAPGGTVQFKVKTNATQFRIDIFRLGYYGGTGAHLADSIPGTPATQPPCKTDSTGLYDCGNWSVSATWNVPATAVSGLYYAVFHRNDTGGENEAAFVIRDDTSTSKILYQTSDETWQAYNTYGGPNGDTGNSFYTGTGPGAQGAAYKVSYNRPLYGEGDENFIFNAEYPMVRFMEANGYDMSYTSDVDTARRGQLIKNHKVFITVGHDEYWSNEQRDNVESAKAAGVNMAFFTGNEVFWKTRWEPSIDGSNTALRTVVCYKETLADADIDPTNTWTGTWRDARFSPPADGGRPENSLLGHIFTVNGYRSDAMSVPAAYGKMRLWRNTPLATLATGNTYTSQPGTLGYEWDSVEDNGFQPPGVAQLSRTTVNITDGNYVLKNNGSVYGTGTKTHALTYYRDQTSGALVFGAGTVQWAWGLDDNHAFQTDTPTSDVRIKQATVNLMADMGVQPATLQAGLTAATASTDTAPPVVAITNAPPTTVAASYTVSGTVNDLAGKVAGVEVSVDGTTWHPADWAAGTTNWSYTYTPDTAGTPTLRVRAVDDSANLSAPVSANVSVSARTCPCGIWTPTTVPTTTTTTDPGPVEAGVKFQASSDGYVRGIKFYKGDGNTGTHTGSLWTADGQRLATGTFTGETTNGWQTLTLPTSVPVTAGTTYIASYYAPVGHEAADNYYFTGKSAKLDPLLAPASQAGNANGVFHSGGPGFPTQSYLDTNYWVDVVWGPDPGPDTRAPLMMSTDPGNDENSVALTATPSVTYDENIAPGSVQFTLTEPGETVAGTVSVSGTKVTFTPNEPLDPATTYTATVRGSDAAGNQATVVTWTFKTGSPRPAACPCTLWDDFTHPANPTDPDATAVELGTKVRFGGKGQVLGVRFYKGAGNTGTHTGSLWSANGTRLATGTFSGESTTGWQTLTFSSPVTVQANTTYVVSYFAPNGHPAGDNGYFTNPASYGPITGLGEGTDGGNGVYKVGAGFPSSTYRSSNYWVDVIFQNGLNGDTTPPTVTAQSPAPDAANTPIAGTVSTTFSEAIDPASVQFSLTDPGGAALTGTLSQSADQKTITWTPAARLAAGTTYLASMRAADVNGNPMPNAVTWHFTASTVQACPCSLFSSATVPLVLSADEATSLELGVRFSSSVAGSVTGVKFYKGGGNTGTHTGSLWTVDGQLLATGTFSNETASGWQTLTFATPVAIQPGTLYVASYTAPNGHYSANPFYFEQTGATSVPLTAAPTGSDAPNGVFNSGPGFPAATYRGGNYWVDVVFQPNP</sequence>
<keyword evidence="3" id="KW-0812">Transmembrane</keyword>
<dbReference type="InterPro" id="IPR014756">
    <property type="entry name" value="Ig_E-set"/>
</dbReference>
<keyword evidence="8" id="KW-1185">Reference proteome</keyword>
<keyword evidence="3" id="KW-1133">Transmembrane helix</keyword>
<protein>
    <recommendedName>
        <fullName evidence="9">DUF4082 domain-containing protein</fullName>
    </recommendedName>
</protein>
<evidence type="ECO:0000313" key="7">
    <source>
        <dbReference type="EMBL" id="GHF72022.1"/>
    </source>
</evidence>
<evidence type="ECO:0000259" key="5">
    <source>
        <dbReference type="Pfam" id="PF13313"/>
    </source>
</evidence>
<dbReference type="InterPro" id="IPR046540">
    <property type="entry name" value="DMFA2_C"/>
</dbReference>
<reference evidence="7" key="1">
    <citation type="journal article" date="2014" name="Int. J. Syst. Evol. Microbiol.">
        <title>Complete genome sequence of Corynebacterium casei LMG S-19264T (=DSM 44701T), isolated from a smear-ripened cheese.</title>
        <authorList>
            <consortium name="US DOE Joint Genome Institute (JGI-PGF)"/>
            <person name="Walter F."/>
            <person name="Albersmeier A."/>
            <person name="Kalinowski J."/>
            <person name="Ruckert C."/>
        </authorList>
    </citation>
    <scope>NUCLEOTIDE SEQUENCE</scope>
    <source>
        <strain evidence="7">CGMCC 4.7679</strain>
    </source>
</reference>
<proteinExistence type="predicted"/>
<feature type="domain" description="SbsA Ig-like" evidence="4">
    <location>
        <begin position="1090"/>
        <end position="1189"/>
    </location>
</feature>
<feature type="domain" description="DUF4082" evidence="5">
    <location>
        <begin position="937"/>
        <end position="1079"/>
    </location>
</feature>
<comment type="caution">
    <text evidence="7">The sequence shown here is derived from an EMBL/GenBank/DDBJ whole genome shotgun (WGS) entry which is preliminary data.</text>
</comment>
<evidence type="ECO:0000256" key="3">
    <source>
        <dbReference type="SAM" id="Phobius"/>
    </source>
</evidence>
<keyword evidence="3" id="KW-0472">Membrane</keyword>
<dbReference type="Pfam" id="PF20254">
    <property type="entry name" value="DMFA2_C"/>
    <property type="match status" value="1"/>
</dbReference>
<dbReference type="Gene3D" id="2.60.40.1220">
    <property type="match status" value="2"/>
</dbReference>
<feature type="region of interest" description="Disordered" evidence="2">
    <location>
        <begin position="1"/>
        <end position="22"/>
    </location>
</feature>
<evidence type="ECO:0000259" key="4">
    <source>
        <dbReference type="Pfam" id="PF13205"/>
    </source>
</evidence>
<dbReference type="EMBL" id="BNAV01000009">
    <property type="protein sequence ID" value="GHF72022.1"/>
    <property type="molecule type" value="Genomic_DNA"/>
</dbReference>
<evidence type="ECO:0000259" key="6">
    <source>
        <dbReference type="Pfam" id="PF20254"/>
    </source>
</evidence>
<evidence type="ECO:0008006" key="9">
    <source>
        <dbReference type="Google" id="ProtNLM"/>
    </source>
</evidence>
<dbReference type="Pfam" id="PF13313">
    <property type="entry name" value="DUF4082"/>
    <property type="match status" value="3"/>
</dbReference>
<feature type="transmembrane region" description="Helical" evidence="3">
    <location>
        <begin position="30"/>
        <end position="49"/>
    </location>
</feature>
<feature type="domain" description="SbsA Ig-like" evidence="4">
    <location>
        <begin position="823"/>
        <end position="919"/>
    </location>
</feature>
<dbReference type="InterPro" id="IPR032812">
    <property type="entry name" value="SbsA_Ig"/>
</dbReference>
<feature type="domain" description="DUF4082" evidence="5">
    <location>
        <begin position="1205"/>
        <end position="1349"/>
    </location>
</feature>
<keyword evidence="1" id="KW-0732">Signal</keyword>
<dbReference type="InterPro" id="IPR014755">
    <property type="entry name" value="Cu-Rt/internalin_Ig-like"/>
</dbReference>
<evidence type="ECO:0000256" key="1">
    <source>
        <dbReference type="ARBA" id="ARBA00022729"/>
    </source>
</evidence>
<organism evidence="7 8">
    <name type="scientific">Amycolatopsis bartoniae</name>
    <dbReference type="NCBI Taxonomy" id="941986"/>
    <lineage>
        <taxon>Bacteria</taxon>
        <taxon>Bacillati</taxon>
        <taxon>Actinomycetota</taxon>
        <taxon>Actinomycetes</taxon>
        <taxon>Pseudonocardiales</taxon>
        <taxon>Pseudonocardiaceae</taxon>
        <taxon>Amycolatopsis</taxon>
    </lineage>
</organism>